<protein>
    <submittedName>
        <fullName evidence="1">Capsule assembly protein Wzi</fullName>
    </submittedName>
</protein>
<dbReference type="STRING" id="1075417.SAMN05421823_105182"/>
<name>A0A1G9J2F3_9BACT</name>
<gene>
    <name evidence="1" type="ORF">SAMN05421823_105182</name>
</gene>
<proteinExistence type="predicted"/>
<dbReference type="Proteomes" id="UP000198510">
    <property type="component" value="Unassembled WGS sequence"/>
</dbReference>
<dbReference type="Gene3D" id="2.40.160.130">
    <property type="entry name" value="Capsule assembly protein Wzi"/>
    <property type="match status" value="1"/>
</dbReference>
<organism evidence="1 2">
    <name type="scientific">Catalinimonas alkaloidigena</name>
    <dbReference type="NCBI Taxonomy" id="1075417"/>
    <lineage>
        <taxon>Bacteria</taxon>
        <taxon>Pseudomonadati</taxon>
        <taxon>Bacteroidota</taxon>
        <taxon>Cytophagia</taxon>
        <taxon>Cytophagales</taxon>
        <taxon>Catalimonadaceae</taxon>
        <taxon>Catalinimonas</taxon>
    </lineage>
</organism>
<reference evidence="1 2" key="1">
    <citation type="submission" date="2016-10" db="EMBL/GenBank/DDBJ databases">
        <authorList>
            <person name="de Groot N.N."/>
        </authorList>
    </citation>
    <scope>NUCLEOTIDE SEQUENCE [LARGE SCALE GENOMIC DNA]</scope>
    <source>
        <strain evidence="1 2">DSM 25186</strain>
    </source>
</reference>
<dbReference type="InterPro" id="IPR038636">
    <property type="entry name" value="Wzi_sf"/>
</dbReference>
<sequence>MHLTLSEYCGRACKRKVGRQTTWLSGRTLWGLLIFLQGTVAASAQGLDSLQITLGAVGTVAAQPYQPLWLVSNQFGALADQGMDLATHVRLSNAHVDVEYNTQGDLIDPRTGLIQVTPPRKGLYLNYGLDVYNHRSFGRTFVQEAFAKAGYRHWEVRVGAFEDVREEVDPVLSSGSLGISGNAQPIPQVGLAVTEFTPVPFTGGWLQFKGGMSHGWLGRQRWYQHSYLHEKHALLQIGKRRFRLFGGFHHYAIWGGRRSEQAPADRSTREFARIVLLRRGTGADQRAVVEGGLSYETAWGMLRLYHQTPYELSVATRLLNLDQVTGVSFVPRYADAVLQRLVVEVIYTNYLQGERYYNDYKYATGWEYQQRVIGAPLLTNRIRAHHYFPAIVPFSWENTSGGVPGNDNIVNTRVAGGHLGVVYRLGALFTGKTVLTLVQNYGNNPRSPFYQKMQSYNLQEITYCSPHSGFSVSGAIGFDGGELTDNLGVRLSVQQQIRPFR</sequence>
<dbReference type="OrthoDB" id="596512at2"/>
<accession>A0A1G9J2F3</accession>
<dbReference type="AlphaFoldDB" id="A0A1G9J2F3"/>
<evidence type="ECO:0000313" key="1">
    <source>
        <dbReference type="EMBL" id="SDL31677.1"/>
    </source>
</evidence>
<dbReference type="EMBL" id="FNFO01000005">
    <property type="protein sequence ID" value="SDL31677.1"/>
    <property type="molecule type" value="Genomic_DNA"/>
</dbReference>
<evidence type="ECO:0000313" key="2">
    <source>
        <dbReference type="Proteomes" id="UP000198510"/>
    </source>
</evidence>
<keyword evidence="2" id="KW-1185">Reference proteome</keyword>